<proteinExistence type="predicted"/>
<feature type="compositionally biased region" description="Basic and acidic residues" evidence="1">
    <location>
        <begin position="343"/>
        <end position="352"/>
    </location>
</feature>
<dbReference type="Gene3D" id="3.90.550.50">
    <property type="match status" value="1"/>
</dbReference>
<keyword evidence="2" id="KW-0472">Membrane</keyword>
<comment type="caution">
    <text evidence="3">The sequence shown here is derived from an EMBL/GenBank/DDBJ whole genome shotgun (WGS) entry which is preliminary data.</text>
</comment>
<dbReference type="EMBL" id="AGNL01034284">
    <property type="protein sequence ID" value="EJK55327.1"/>
    <property type="molecule type" value="Genomic_DNA"/>
</dbReference>
<feature type="compositionally biased region" description="Basic residues" evidence="1">
    <location>
        <begin position="24"/>
        <end position="40"/>
    </location>
</feature>
<feature type="compositionally biased region" description="Polar residues" evidence="1">
    <location>
        <begin position="13"/>
        <end position="23"/>
    </location>
</feature>
<feature type="region of interest" description="Disordered" evidence="1">
    <location>
        <begin position="404"/>
        <end position="430"/>
    </location>
</feature>
<accession>K0S998</accession>
<reference evidence="3 4" key="1">
    <citation type="journal article" date="2012" name="Genome Biol.">
        <title>Genome and low-iron response of an oceanic diatom adapted to chronic iron limitation.</title>
        <authorList>
            <person name="Lommer M."/>
            <person name="Specht M."/>
            <person name="Roy A.S."/>
            <person name="Kraemer L."/>
            <person name="Andreson R."/>
            <person name="Gutowska M.A."/>
            <person name="Wolf J."/>
            <person name="Bergner S.V."/>
            <person name="Schilhabel M.B."/>
            <person name="Klostermeier U.C."/>
            <person name="Beiko R.G."/>
            <person name="Rosenstiel P."/>
            <person name="Hippler M."/>
            <person name="Laroche J."/>
        </authorList>
    </citation>
    <scope>NUCLEOTIDE SEQUENCE [LARGE SCALE GENOMIC DNA]</scope>
    <source>
        <strain evidence="3 4">CCMP1005</strain>
    </source>
</reference>
<evidence type="ECO:0000256" key="2">
    <source>
        <dbReference type="SAM" id="Phobius"/>
    </source>
</evidence>
<feature type="region of interest" description="Disordered" evidence="1">
    <location>
        <begin position="444"/>
        <end position="500"/>
    </location>
</feature>
<evidence type="ECO:0000256" key="1">
    <source>
        <dbReference type="SAM" id="MobiDB-lite"/>
    </source>
</evidence>
<feature type="compositionally biased region" description="Low complexity" evidence="1">
    <location>
        <begin position="378"/>
        <end position="391"/>
    </location>
</feature>
<organism evidence="3 4">
    <name type="scientific">Thalassiosira oceanica</name>
    <name type="common">Marine diatom</name>
    <dbReference type="NCBI Taxonomy" id="159749"/>
    <lineage>
        <taxon>Eukaryota</taxon>
        <taxon>Sar</taxon>
        <taxon>Stramenopiles</taxon>
        <taxon>Ochrophyta</taxon>
        <taxon>Bacillariophyta</taxon>
        <taxon>Coscinodiscophyceae</taxon>
        <taxon>Thalassiosirophycidae</taxon>
        <taxon>Thalassiosirales</taxon>
        <taxon>Thalassiosiraceae</taxon>
        <taxon>Thalassiosira</taxon>
    </lineage>
</organism>
<feature type="region of interest" description="Disordered" evidence="1">
    <location>
        <begin position="1"/>
        <end position="85"/>
    </location>
</feature>
<feature type="compositionally biased region" description="Basic and acidic residues" evidence="1">
    <location>
        <begin position="461"/>
        <end position="470"/>
    </location>
</feature>
<feature type="compositionally biased region" description="Basic residues" evidence="1">
    <location>
        <begin position="55"/>
        <end position="64"/>
    </location>
</feature>
<evidence type="ECO:0000313" key="4">
    <source>
        <dbReference type="Proteomes" id="UP000266841"/>
    </source>
</evidence>
<feature type="transmembrane region" description="Helical" evidence="2">
    <location>
        <begin position="95"/>
        <end position="115"/>
    </location>
</feature>
<sequence length="759" mass="82386">MRRSAYRAAISAGPSTDSNATRSTGRRRQHGSSPVRPRRARPPEGRRVRPPSPLRGRRILRPRRDRNNPAAAVAPPPPPASARRARLHHRMASRLVQVLAVLFVLSMVASVGHFAPGSATRLVLGARMPDFSGVDASYGTVLRGEDVREPEPKGLQAEGSCSDVLLFLPGAGNAGGPPDLASQLRAYVVASLAATYTDMALVLLDDANDSTSVVGCPDDTVQEHGSSFRFNGHYKIFPGGLSTLVRHPAWLSRGCGPPCPGSYGYGDWLRQSRSAAAGGRRDGHPRRRVGPVRGVREQRVSGHVGVGLHLLPPAPARDGRPDERRVDPEGARLGRQPGCRRGRGGDHVDAAGRGRHHGLRRGPRGPDRDTHAPALDLAGPGVPGAPRGVPRQVLRGAVRDAPRVRRDGAPLRCPGGGAVPPLDTGGTAHSSNEEVYPLQFQGRADPGRRQLGAESHVPGRVRQDGGHSRPADGPGARQHTRGRPVDEQGKAGEVLPVDPGQTSGLPLYFSRAVKSADTWARNTDSGSVTFLFDNHQADVVNKFGAERPWIAIRHVEGTDKQGEYKGGDKKAAFAAQHLKTRAVFEAYLTGPIPDWVCYLDDDMRVNVAVLKEDLLELSPSCSPNCLIAHGELFNEIPYTVGGYCMQSNLVKRLATLFATKTDAELGWTNTDDVDFNKHVMQDALGVTVTNSERWYSEYAFPEVDEYGDFHKHSMHELSSMYGRKGWNLFSERKKAARENVELMARFVPNVAVYHMGYEK</sequence>
<keyword evidence="2" id="KW-0812">Transmembrane</keyword>
<gene>
    <name evidence="3" type="ORF">THAOC_24948</name>
</gene>
<keyword evidence="4" id="KW-1185">Reference proteome</keyword>
<dbReference type="Proteomes" id="UP000266841">
    <property type="component" value="Unassembled WGS sequence"/>
</dbReference>
<dbReference type="AlphaFoldDB" id="K0S998"/>
<name>K0S998_THAOC</name>
<protein>
    <submittedName>
        <fullName evidence="3">Uncharacterized protein</fullName>
    </submittedName>
</protein>
<feature type="compositionally biased region" description="Basic residues" evidence="1">
    <location>
        <begin position="353"/>
        <end position="363"/>
    </location>
</feature>
<evidence type="ECO:0000313" key="3">
    <source>
        <dbReference type="EMBL" id="EJK55327.1"/>
    </source>
</evidence>
<feature type="compositionally biased region" description="Basic and acidic residues" evidence="1">
    <location>
        <begin position="317"/>
        <end position="332"/>
    </location>
</feature>
<feature type="region of interest" description="Disordered" evidence="1">
    <location>
        <begin position="303"/>
        <end position="392"/>
    </location>
</feature>
<keyword evidence="2" id="KW-1133">Transmembrane helix</keyword>